<dbReference type="PROSITE" id="PS50222">
    <property type="entry name" value="EF_HAND_2"/>
    <property type="match status" value="1"/>
</dbReference>
<dbReference type="AlphaFoldDB" id="A0A498JJ30"/>
<comment type="caution">
    <text evidence="3">The sequence shown here is derived from an EMBL/GenBank/DDBJ whole genome shotgun (WGS) entry which is preliminary data.</text>
</comment>
<evidence type="ECO:0000256" key="1">
    <source>
        <dbReference type="ARBA" id="ARBA00022837"/>
    </source>
</evidence>
<dbReference type="InterPro" id="IPR002048">
    <property type="entry name" value="EF_hand_dom"/>
</dbReference>
<dbReference type="SUPFAM" id="SSF47473">
    <property type="entry name" value="EF-hand"/>
    <property type="match status" value="1"/>
</dbReference>
<feature type="domain" description="EF-hand" evidence="2">
    <location>
        <begin position="62"/>
        <end position="97"/>
    </location>
</feature>
<accession>A0A498JJ30</accession>
<dbReference type="STRING" id="3750.A0A498JJ30"/>
<dbReference type="InterPro" id="IPR018247">
    <property type="entry name" value="EF_Hand_1_Ca_BS"/>
</dbReference>
<proteinExistence type="predicted"/>
<gene>
    <name evidence="3" type="ORF">DVH24_008050</name>
</gene>
<sequence length="101" mass="10473">MGFKSLFSRNKKSSPDVAAAHADVPAAHADVAAAHADVVATHPAASAAHLAASVVVSAYSRTHIIELDQVFKKFDVNGNKKISSSELGAIMSSLGQPSFDE</sequence>
<dbReference type="InterPro" id="IPR011992">
    <property type="entry name" value="EF-hand-dom_pair"/>
</dbReference>
<dbReference type="SMART" id="SM00054">
    <property type="entry name" value="EFh"/>
    <property type="match status" value="1"/>
</dbReference>
<keyword evidence="4" id="KW-1185">Reference proteome</keyword>
<reference evidence="3 4" key="1">
    <citation type="submission" date="2018-10" db="EMBL/GenBank/DDBJ databases">
        <title>A high-quality apple genome assembly.</title>
        <authorList>
            <person name="Hu J."/>
        </authorList>
    </citation>
    <scope>NUCLEOTIDE SEQUENCE [LARGE SCALE GENOMIC DNA]</scope>
    <source>
        <strain evidence="4">cv. HFTH1</strain>
        <tissue evidence="3">Young leaf</tissue>
    </source>
</reference>
<evidence type="ECO:0000313" key="3">
    <source>
        <dbReference type="EMBL" id="RXH95550.1"/>
    </source>
</evidence>
<dbReference type="Gene3D" id="1.10.238.10">
    <property type="entry name" value="EF-hand"/>
    <property type="match status" value="1"/>
</dbReference>
<dbReference type="Pfam" id="PF00036">
    <property type="entry name" value="EF-hand_1"/>
    <property type="match status" value="1"/>
</dbReference>
<evidence type="ECO:0000313" key="4">
    <source>
        <dbReference type="Proteomes" id="UP000290289"/>
    </source>
</evidence>
<dbReference type="GO" id="GO:0005509">
    <property type="term" value="F:calcium ion binding"/>
    <property type="evidence" value="ECO:0007669"/>
    <property type="project" value="InterPro"/>
</dbReference>
<name>A0A498JJ30_MALDO</name>
<organism evidence="3 4">
    <name type="scientific">Malus domestica</name>
    <name type="common">Apple</name>
    <name type="synonym">Pyrus malus</name>
    <dbReference type="NCBI Taxonomy" id="3750"/>
    <lineage>
        <taxon>Eukaryota</taxon>
        <taxon>Viridiplantae</taxon>
        <taxon>Streptophyta</taxon>
        <taxon>Embryophyta</taxon>
        <taxon>Tracheophyta</taxon>
        <taxon>Spermatophyta</taxon>
        <taxon>Magnoliopsida</taxon>
        <taxon>eudicotyledons</taxon>
        <taxon>Gunneridae</taxon>
        <taxon>Pentapetalae</taxon>
        <taxon>rosids</taxon>
        <taxon>fabids</taxon>
        <taxon>Rosales</taxon>
        <taxon>Rosaceae</taxon>
        <taxon>Amygdaloideae</taxon>
        <taxon>Maleae</taxon>
        <taxon>Malus</taxon>
    </lineage>
</organism>
<protein>
    <recommendedName>
        <fullName evidence="2">EF-hand domain-containing protein</fullName>
    </recommendedName>
</protein>
<evidence type="ECO:0000259" key="2">
    <source>
        <dbReference type="PROSITE" id="PS50222"/>
    </source>
</evidence>
<dbReference type="PROSITE" id="PS00018">
    <property type="entry name" value="EF_HAND_1"/>
    <property type="match status" value="1"/>
</dbReference>
<dbReference type="Proteomes" id="UP000290289">
    <property type="component" value="Chromosome 6"/>
</dbReference>
<keyword evidence="1" id="KW-0106">Calcium</keyword>
<dbReference type="EMBL" id="RDQH01000332">
    <property type="protein sequence ID" value="RXH95550.1"/>
    <property type="molecule type" value="Genomic_DNA"/>
</dbReference>